<keyword evidence="1" id="KW-0472">Membrane</keyword>
<comment type="caution">
    <text evidence="3">The sequence shown here is derived from an EMBL/GenBank/DDBJ whole genome shotgun (WGS) entry which is preliminary data.</text>
</comment>
<reference evidence="3 4" key="1">
    <citation type="submission" date="2016-07" db="EMBL/GenBank/DDBJ databases">
        <title>Whole-genome of two Shewanella species isolated from a digestive organ of sea cucumber Apostichopus japonicus Selenka 1867.</title>
        <authorList>
            <person name="Hong H.-H."/>
            <person name="Choi H."/>
            <person name="Cheon S."/>
            <person name="Oh J.-S."/>
            <person name="Lee H.-G."/>
            <person name="Park C."/>
        </authorList>
    </citation>
    <scope>NUCLEOTIDE SEQUENCE [LARGE SCALE GENOMIC DNA]</scope>
    <source>
        <strain evidence="3 4">CSB03KR</strain>
    </source>
</reference>
<organism evidence="3 4">
    <name type="scientific">Shewanella colwelliana</name>
    <name type="common">Alteromonas colwelliana</name>
    <dbReference type="NCBI Taxonomy" id="23"/>
    <lineage>
        <taxon>Bacteria</taxon>
        <taxon>Pseudomonadati</taxon>
        <taxon>Pseudomonadota</taxon>
        <taxon>Gammaproteobacteria</taxon>
        <taxon>Alteromonadales</taxon>
        <taxon>Shewanellaceae</taxon>
        <taxon>Shewanella</taxon>
    </lineage>
</organism>
<dbReference type="RefSeq" id="WP_028763368.1">
    <property type="nucleotide sequence ID" value="NZ_BPEU01000008.1"/>
</dbReference>
<keyword evidence="1" id="KW-1133">Transmembrane helix</keyword>
<gene>
    <name evidence="3" type="ORF">BEL05_17465</name>
    <name evidence="2" type="ORF">TUM3794_14200</name>
</gene>
<dbReference type="EMBL" id="MCBT01000004">
    <property type="protein sequence ID" value="OEG75610.1"/>
    <property type="molecule type" value="Genomic_DNA"/>
</dbReference>
<dbReference type="AlphaFoldDB" id="A0A1E5IYI6"/>
<keyword evidence="1" id="KW-0812">Transmembrane</keyword>
<sequence length="181" mass="20121">MNSPKKNGAKPLIILLLVFVLPVIVAKLVLSMNLYHGGATNTGELLTPDTNYASLQMDNPWPQHWQVIYLLPKHCDDRCLDRLYILQQSHIALGRDQDRIKPIVLLQPDSDLTALSNFNFDTAQANNAIAAMLTNQALIIVDPLGALVMRYPEVANKDAQILQGKAMVTDLRKLLKLSRVG</sequence>
<proteinExistence type="predicted"/>
<dbReference type="STRING" id="23.BEL05_17465"/>
<reference evidence="2 5" key="2">
    <citation type="submission" date="2021-05" db="EMBL/GenBank/DDBJ databases">
        <title>Molecular characterization for Shewanella algae harboring chromosomal blaOXA-55-like strains isolated from clinical and environment sample.</title>
        <authorList>
            <person name="Ohama Y."/>
            <person name="Aoki K."/>
            <person name="Harada S."/>
            <person name="Moriya K."/>
            <person name="Ishii Y."/>
            <person name="Tateda K."/>
        </authorList>
    </citation>
    <scope>NUCLEOTIDE SEQUENCE [LARGE SCALE GENOMIC DNA]</scope>
    <source>
        <strain evidence="2 5">MBTL60-118</strain>
    </source>
</reference>
<evidence type="ECO:0000313" key="2">
    <source>
        <dbReference type="EMBL" id="GIU39397.1"/>
    </source>
</evidence>
<protein>
    <recommendedName>
        <fullName evidence="6">Cytochrome oxidase</fullName>
    </recommendedName>
</protein>
<dbReference type="OrthoDB" id="9785445at2"/>
<accession>A0A1E5IYI6</accession>
<dbReference type="Proteomes" id="UP000773469">
    <property type="component" value="Unassembled WGS sequence"/>
</dbReference>
<evidence type="ECO:0000256" key="1">
    <source>
        <dbReference type="SAM" id="Phobius"/>
    </source>
</evidence>
<name>A0A1E5IYI6_SHECO</name>
<keyword evidence="5" id="KW-1185">Reference proteome</keyword>
<dbReference type="EMBL" id="BPEU01000008">
    <property type="protein sequence ID" value="GIU39397.1"/>
    <property type="molecule type" value="Genomic_DNA"/>
</dbReference>
<evidence type="ECO:0000313" key="5">
    <source>
        <dbReference type="Proteomes" id="UP000773469"/>
    </source>
</evidence>
<evidence type="ECO:0000313" key="4">
    <source>
        <dbReference type="Proteomes" id="UP000095230"/>
    </source>
</evidence>
<feature type="transmembrane region" description="Helical" evidence="1">
    <location>
        <begin position="12"/>
        <end position="35"/>
    </location>
</feature>
<dbReference type="Proteomes" id="UP000095230">
    <property type="component" value="Unassembled WGS sequence"/>
</dbReference>
<evidence type="ECO:0000313" key="3">
    <source>
        <dbReference type="EMBL" id="OEG75610.1"/>
    </source>
</evidence>
<evidence type="ECO:0008006" key="6">
    <source>
        <dbReference type="Google" id="ProtNLM"/>
    </source>
</evidence>